<organism evidence="1 2">
    <name type="scientific">Parascaris equorum</name>
    <name type="common">Equine roundworm</name>
    <dbReference type="NCBI Taxonomy" id="6256"/>
    <lineage>
        <taxon>Eukaryota</taxon>
        <taxon>Metazoa</taxon>
        <taxon>Ecdysozoa</taxon>
        <taxon>Nematoda</taxon>
        <taxon>Chromadorea</taxon>
        <taxon>Rhabditida</taxon>
        <taxon>Spirurina</taxon>
        <taxon>Ascaridomorpha</taxon>
        <taxon>Ascaridoidea</taxon>
        <taxon>Ascarididae</taxon>
        <taxon>Parascaris</taxon>
    </lineage>
</organism>
<sequence length="66" mass="7577">MLLILLGLICGVSADIFSSMATMKALVGAEKDIPLMINAYVEREMERLEYLRKCALFYEWQKSLVF</sequence>
<protein>
    <submittedName>
        <fullName evidence="2">Uncharacterized protein</fullName>
    </submittedName>
</protein>
<keyword evidence="1" id="KW-1185">Reference proteome</keyword>
<evidence type="ECO:0000313" key="1">
    <source>
        <dbReference type="Proteomes" id="UP000887564"/>
    </source>
</evidence>
<proteinExistence type="predicted"/>
<dbReference type="AlphaFoldDB" id="A0A914R2Q8"/>
<accession>A0A914R2Q8</accession>
<evidence type="ECO:0000313" key="2">
    <source>
        <dbReference type="WBParaSite" id="PEQ_0000053401-mRNA-1"/>
    </source>
</evidence>
<reference evidence="2" key="1">
    <citation type="submission" date="2022-11" db="UniProtKB">
        <authorList>
            <consortium name="WormBaseParasite"/>
        </authorList>
    </citation>
    <scope>IDENTIFICATION</scope>
</reference>
<dbReference type="WBParaSite" id="PEQ_0000053401-mRNA-1">
    <property type="protein sequence ID" value="PEQ_0000053401-mRNA-1"/>
    <property type="gene ID" value="PEQ_0000053401"/>
</dbReference>
<dbReference type="Proteomes" id="UP000887564">
    <property type="component" value="Unplaced"/>
</dbReference>
<name>A0A914R2Q8_PAREQ</name>